<gene>
    <name evidence="2" type="ORF">A2937_00515</name>
</gene>
<evidence type="ECO:0000256" key="1">
    <source>
        <dbReference type="SAM" id="SignalP"/>
    </source>
</evidence>
<dbReference type="AlphaFoldDB" id="A0A1G2SG43"/>
<sequence>MNHIFQSTKVILLALALSIGISYVSAWTAPAVTPPNGNVAAPLNVSNTAQTKAGNITANYLIASSESNAPVFKDSNDSSYFLNPNGDSILNSIYATKICFGADCKTAWPTGGATYTAGNGLSLSGTTFSTNTTQTQARVSGNCAVGSSIRVINTDGTVSCEVDDAGLTTETDPTVPASVKDGISWTEVSGKPAGFADGVDNTGPSGLGAAFIPPWDNACNNWGYCVCPPGAVQVGRQRPPENSIEMPVCSYLQ</sequence>
<accession>A0A1G2SG43</accession>
<feature type="signal peptide" evidence="1">
    <location>
        <begin position="1"/>
        <end position="26"/>
    </location>
</feature>
<evidence type="ECO:0000313" key="3">
    <source>
        <dbReference type="Proteomes" id="UP000177987"/>
    </source>
</evidence>
<feature type="chain" id="PRO_5009584436" evidence="1">
    <location>
        <begin position="27"/>
        <end position="253"/>
    </location>
</feature>
<protein>
    <submittedName>
        <fullName evidence="2">Uncharacterized protein</fullName>
    </submittedName>
</protein>
<organism evidence="2 3">
    <name type="scientific">Candidatus Yonathbacteria bacterium RIFCSPLOWO2_01_FULL_47_33b</name>
    <dbReference type="NCBI Taxonomy" id="1802727"/>
    <lineage>
        <taxon>Bacteria</taxon>
        <taxon>Candidatus Yonathiibacteriota</taxon>
    </lineage>
</organism>
<dbReference type="EMBL" id="MHUW01000008">
    <property type="protein sequence ID" value="OHA83985.1"/>
    <property type="molecule type" value="Genomic_DNA"/>
</dbReference>
<evidence type="ECO:0000313" key="2">
    <source>
        <dbReference type="EMBL" id="OHA83985.1"/>
    </source>
</evidence>
<name>A0A1G2SG43_9BACT</name>
<dbReference type="Proteomes" id="UP000177987">
    <property type="component" value="Unassembled WGS sequence"/>
</dbReference>
<proteinExistence type="predicted"/>
<comment type="caution">
    <text evidence="2">The sequence shown here is derived from an EMBL/GenBank/DDBJ whole genome shotgun (WGS) entry which is preliminary data.</text>
</comment>
<reference evidence="2 3" key="1">
    <citation type="journal article" date="2016" name="Nat. Commun.">
        <title>Thousands of microbial genomes shed light on interconnected biogeochemical processes in an aquifer system.</title>
        <authorList>
            <person name="Anantharaman K."/>
            <person name="Brown C.T."/>
            <person name="Hug L.A."/>
            <person name="Sharon I."/>
            <person name="Castelle C.J."/>
            <person name="Probst A.J."/>
            <person name="Thomas B.C."/>
            <person name="Singh A."/>
            <person name="Wilkins M.J."/>
            <person name="Karaoz U."/>
            <person name="Brodie E.L."/>
            <person name="Williams K.H."/>
            <person name="Hubbard S.S."/>
            <person name="Banfield J.F."/>
        </authorList>
    </citation>
    <scope>NUCLEOTIDE SEQUENCE [LARGE SCALE GENOMIC DNA]</scope>
</reference>
<keyword evidence="1" id="KW-0732">Signal</keyword>